<proteinExistence type="predicted"/>
<dbReference type="EMBL" id="GGEC01082786">
    <property type="protein sequence ID" value="MBX63270.1"/>
    <property type="molecule type" value="Transcribed_RNA"/>
</dbReference>
<evidence type="ECO:0000256" key="1">
    <source>
        <dbReference type="SAM" id="Phobius"/>
    </source>
</evidence>
<name>A0A2P2Q8H1_RHIMU</name>
<keyword evidence="1" id="KW-0812">Transmembrane</keyword>
<accession>A0A2P2Q8H1</accession>
<keyword evidence="1" id="KW-0472">Membrane</keyword>
<dbReference type="AlphaFoldDB" id="A0A2P2Q8H1"/>
<organism evidence="2">
    <name type="scientific">Rhizophora mucronata</name>
    <name type="common">Asiatic mangrove</name>
    <dbReference type="NCBI Taxonomy" id="61149"/>
    <lineage>
        <taxon>Eukaryota</taxon>
        <taxon>Viridiplantae</taxon>
        <taxon>Streptophyta</taxon>
        <taxon>Embryophyta</taxon>
        <taxon>Tracheophyta</taxon>
        <taxon>Spermatophyta</taxon>
        <taxon>Magnoliopsida</taxon>
        <taxon>eudicotyledons</taxon>
        <taxon>Gunneridae</taxon>
        <taxon>Pentapetalae</taxon>
        <taxon>rosids</taxon>
        <taxon>fabids</taxon>
        <taxon>Malpighiales</taxon>
        <taxon>Rhizophoraceae</taxon>
        <taxon>Rhizophora</taxon>
    </lineage>
</organism>
<keyword evidence="1" id="KW-1133">Transmembrane helix</keyword>
<sequence>MILDILFGRGNLLFGDTRKSFLVNLGIQLIVTTFIVGLILPDRCPQLLSRLKLVKPTPRRIHILVEV</sequence>
<reference evidence="2" key="1">
    <citation type="submission" date="2018-02" db="EMBL/GenBank/DDBJ databases">
        <title>Rhizophora mucronata_Transcriptome.</title>
        <authorList>
            <person name="Meera S.P."/>
            <person name="Sreeshan A."/>
            <person name="Augustine A."/>
        </authorList>
    </citation>
    <scope>NUCLEOTIDE SEQUENCE</scope>
    <source>
        <tissue evidence="2">Leaf</tissue>
    </source>
</reference>
<feature type="transmembrane region" description="Helical" evidence="1">
    <location>
        <begin position="21"/>
        <end position="40"/>
    </location>
</feature>
<evidence type="ECO:0000313" key="2">
    <source>
        <dbReference type="EMBL" id="MBX63270.1"/>
    </source>
</evidence>
<protein>
    <submittedName>
        <fullName evidence="2">Uncharacterized protein</fullName>
    </submittedName>
</protein>